<feature type="non-terminal residue" evidence="1">
    <location>
        <position position="112"/>
    </location>
</feature>
<dbReference type="EMBL" id="PEWD01000071">
    <property type="protein sequence ID" value="PIU68488.1"/>
    <property type="molecule type" value="Genomic_DNA"/>
</dbReference>
<dbReference type="AlphaFoldDB" id="A0A2M7AM72"/>
<accession>A0A2M7AM72</accession>
<proteinExistence type="predicted"/>
<name>A0A2M7AM72_UNCKA</name>
<gene>
    <name evidence="1" type="ORF">COS81_03790</name>
</gene>
<sequence length="112" mass="11166">MSTYFDTTELTVVAGEVALADDINNIVSATEAAFDAIDTDLAIVTTEPFKSNINTVAGISSDITTAVIAPLPANIATVATAPLPANIATVAGIADNVTTVAGNSANVTTVAT</sequence>
<dbReference type="Proteomes" id="UP000229916">
    <property type="component" value="Unassembled WGS sequence"/>
</dbReference>
<evidence type="ECO:0000313" key="1">
    <source>
        <dbReference type="EMBL" id="PIU68488.1"/>
    </source>
</evidence>
<evidence type="ECO:0000313" key="2">
    <source>
        <dbReference type="Proteomes" id="UP000229916"/>
    </source>
</evidence>
<comment type="caution">
    <text evidence="1">The sequence shown here is derived from an EMBL/GenBank/DDBJ whole genome shotgun (WGS) entry which is preliminary data.</text>
</comment>
<reference evidence="2" key="1">
    <citation type="submission" date="2017-09" db="EMBL/GenBank/DDBJ databases">
        <title>Depth-based differentiation of microbial function through sediment-hosted aquifers and enrichment of novel symbionts in the deep terrestrial subsurface.</title>
        <authorList>
            <person name="Probst A.J."/>
            <person name="Ladd B."/>
            <person name="Jarett J.K."/>
            <person name="Geller-Mcgrath D.E."/>
            <person name="Sieber C.M.K."/>
            <person name="Emerson J.B."/>
            <person name="Anantharaman K."/>
            <person name="Thomas B.C."/>
            <person name="Malmstrom R."/>
            <person name="Stieglmeier M."/>
            <person name="Klingl A."/>
            <person name="Woyke T."/>
            <person name="Ryan C.M."/>
            <person name="Banfield J.F."/>
        </authorList>
    </citation>
    <scope>NUCLEOTIDE SEQUENCE [LARGE SCALE GENOMIC DNA]</scope>
</reference>
<protein>
    <submittedName>
        <fullName evidence="1">Uncharacterized protein</fullName>
    </submittedName>
</protein>
<organism evidence="1 2">
    <name type="scientific">candidate division WWE3 bacterium CG06_land_8_20_14_3_00_42_16</name>
    <dbReference type="NCBI Taxonomy" id="1975083"/>
    <lineage>
        <taxon>Bacteria</taxon>
        <taxon>Katanobacteria</taxon>
    </lineage>
</organism>